<organism evidence="1 2">
    <name type="scientific">Ectopseudomonas toyotomiensis</name>
    <dbReference type="NCBI Taxonomy" id="554344"/>
    <lineage>
        <taxon>Bacteria</taxon>
        <taxon>Pseudomonadati</taxon>
        <taxon>Pseudomonadota</taxon>
        <taxon>Gammaproteobacteria</taxon>
        <taxon>Pseudomonadales</taxon>
        <taxon>Pseudomonadaceae</taxon>
        <taxon>Ectopseudomonas</taxon>
    </lineage>
</organism>
<reference evidence="1" key="1">
    <citation type="submission" date="2022-09" db="EMBL/GenBank/DDBJ databases">
        <title>Intensive care unit water sources are persistently colonized with multi-drug resistant bacteria and are the site of extensive horizontal gene transfer of antibiotic resistance genes.</title>
        <authorList>
            <person name="Diorio-Toth L."/>
        </authorList>
    </citation>
    <scope>NUCLEOTIDE SEQUENCE</scope>
    <source>
        <strain evidence="1">GD03863</strain>
    </source>
</reference>
<evidence type="ECO:0000313" key="1">
    <source>
        <dbReference type="EMBL" id="MDH0699913.1"/>
    </source>
</evidence>
<sequence>MARQENWKLGIDNRSPTARIAPGAVRDSLNFSPTDAGTFALRPGFESIFAGSRIRLVFPVGRGRALVADDTGLVELDLLSQAARNLAAITPAGPLCAATLAGDTFIASARDMLRYAGGAIRQWLVPEAPDNFAVSLVDGNLLPGLYRLACTFVDAYGDESGVMDPLRISVPAGKALQVDVPAPPAGLSVRLYASVANGETLYLQASEAGMRQVGAVRDDTARCTTVGLCSMPRPDALCVLSDSRLVGIRGKFLYLSRPYRPHLHDPVADFFQFEAVPAVVLPCGAGLFVCAGQGTYFLNGIGTEQPQVPKVLEYGAVSGTGRVLPDGRCAWMSPYGVVVGNPDGSAAPIASERFVPRQAERGAMGLVHSNGSSLLVTTMRGAGEGVSPLAARDYFETEYIEP</sequence>
<dbReference type="AlphaFoldDB" id="A0AA42II89"/>
<evidence type="ECO:0000313" key="2">
    <source>
        <dbReference type="Proteomes" id="UP001161137"/>
    </source>
</evidence>
<comment type="caution">
    <text evidence="1">The sequence shown here is derived from an EMBL/GenBank/DDBJ whole genome shotgun (WGS) entry which is preliminary data.</text>
</comment>
<gene>
    <name evidence="1" type="ORF">N5D41_00230</name>
</gene>
<name>A0AA42II89_9GAMM</name>
<dbReference type="Proteomes" id="UP001161137">
    <property type="component" value="Unassembled WGS sequence"/>
</dbReference>
<dbReference type="RefSeq" id="WP_196456284.1">
    <property type="nucleotide sequence ID" value="NZ_JACFYY010000001.1"/>
</dbReference>
<dbReference type="EMBL" id="JAOCDH010000001">
    <property type="protein sequence ID" value="MDH0699913.1"/>
    <property type="molecule type" value="Genomic_DNA"/>
</dbReference>
<protein>
    <submittedName>
        <fullName evidence="1">Uncharacterized protein</fullName>
    </submittedName>
</protein>
<accession>A0AA42II89</accession>
<proteinExistence type="predicted"/>